<comment type="function">
    <text evidence="8">IGPS catalyzes the conversion of PRFAR and glutamine to IGP, AICAR and glutamate. The HisF subunit catalyzes the cyclization activity that produces IGP and AICAR from PRFAR using the ammonia provided by the HisH subunit.</text>
</comment>
<dbReference type="EC" id="4.3.2.10" evidence="4"/>
<evidence type="ECO:0000256" key="8">
    <source>
        <dbReference type="ARBA" id="ARBA00025475"/>
    </source>
</evidence>
<dbReference type="Pfam" id="PF00977">
    <property type="entry name" value="His_biosynth"/>
    <property type="match status" value="1"/>
</dbReference>
<dbReference type="InterPro" id="IPR050064">
    <property type="entry name" value="IGPS_HisA/HisF"/>
</dbReference>
<evidence type="ECO:0000256" key="6">
    <source>
        <dbReference type="ARBA" id="ARBA00023102"/>
    </source>
</evidence>
<dbReference type="AlphaFoldDB" id="A0A290HZV3"/>
<dbReference type="CDD" id="cd04731">
    <property type="entry name" value="HisF"/>
    <property type="match status" value="1"/>
</dbReference>
<dbReference type="OrthoDB" id="9807749at2"/>
<organism evidence="12 13">
    <name type="scientific">Sulfurospirillum diekertiae</name>
    <dbReference type="NCBI Taxonomy" id="1854492"/>
    <lineage>
        <taxon>Bacteria</taxon>
        <taxon>Pseudomonadati</taxon>
        <taxon>Campylobacterota</taxon>
        <taxon>Epsilonproteobacteria</taxon>
        <taxon>Campylobacterales</taxon>
        <taxon>Sulfurospirillaceae</taxon>
        <taxon>Sulfurospirillum</taxon>
    </lineage>
</organism>
<dbReference type="EMBL" id="CP023275">
    <property type="protein sequence ID" value="ATB70889.1"/>
    <property type="molecule type" value="Genomic_DNA"/>
</dbReference>
<keyword evidence="7 12" id="KW-0456">Lyase</keyword>
<evidence type="ECO:0000256" key="10">
    <source>
        <dbReference type="ARBA" id="ARBA00047838"/>
    </source>
</evidence>
<comment type="similarity">
    <text evidence="2 11">Belongs to the HisA/HisF family.</text>
</comment>
<evidence type="ECO:0000256" key="9">
    <source>
        <dbReference type="ARBA" id="ARBA00030264"/>
    </source>
</evidence>
<dbReference type="GO" id="GO:0000107">
    <property type="term" value="F:imidazoleglycerol-phosphate synthase activity"/>
    <property type="evidence" value="ECO:0007669"/>
    <property type="project" value="InterPro"/>
</dbReference>
<evidence type="ECO:0000313" key="12">
    <source>
        <dbReference type="EMBL" id="ATB70889.1"/>
    </source>
</evidence>
<dbReference type="Gene3D" id="3.20.20.70">
    <property type="entry name" value="Aldolase class I"/>
    <property type="match status" value="1"/>
</dbReference>
<comment type="pathway">
    <text evidence="1">Amino-acid biosynthesis; L-histidine biosynthesis; L-histidine from 5-phospho-alpha-D-ribose 1-diphosphate: step 5/9.</text>
</comment>
<protein>
    <recommendedName>
        <fullName evidence="4">imidazole glycerol-phosphate synthase</fullName>
        <ecNumber evidence="4">4.3.2.10</ecNumber>
    </recommendedName>
    <alternativeName>
        <fullName evidence="9">IGP synthase cyclase subunit</fullName>
    </alternativeName>
</protein>
<dbReference type="Proteomes" id="UP000217349">
    <property type="component" value="Chromosome"/>
</dbReference>
<keyword evidence="5 11" id="KW-0028">Amino-acid biosynthesis</keyword>
<accession>A0A290HZV3</accession>
<evidence type="ECO:0000313" key="13">
    <source>
        <dbReference type="Proteomes" id="UP000217349"/>
    </source>
</evidence>
<evidence type="ECO:0000256" key="3">
    <source>
        <dbReference type="ARBA" id="ARBA00011152"/>
    </source>
</evidence>
<dbReference type="InterPro" id="IPR006062">
    <property type="entry name" value="His_biosynth"/>
</dbReference>
<gene>
    <name evidence="12" type="ORF">SJPD1_2801</name>
</gene>
<dbReference type="InterPro" id="IPR004651">
    <property type="entry name" value="HisF"/>
</dbReference>
<dbReference type="InterPro" id="IPR013785">
    <property type="entry name" value="Aldolase_TIM"/>
</dbReference>
<dbReference type="InterPro" id="IPR011060">
    <property type="entry name" value="RibuloseP-bd_barrel"/>
</dbReference>
<comment type="subunit">
    <text evidence="3">Heterodimer of HisH and HisF.</text>
</comment>
<evidence type="ECO:0000256" key="11">
    <source>
        <dbReference type="RuleBase" id="RU003657"/>
    </source>
</evidence>
<name>A0A290HZV3_9BACT</name>
<comment type="catalytic activity">
    <reaction evidence="10">
        <text>5-[(5-phospho-1-deoxy-D-ribulos-1-ylimino)methylamino]-1-(5-phospho-beta-D-ribosyl)imidazole-4-carboxamide + L-glutamine = D-erythro-1-(imidazol-4-yl)glycerol 3-phosphate + 5-amino-1-(5-phospho-beta-D-ribosyl)imidazole-4-carboxamide + L-glutamate + H(+)</text>
        <dbReference type="Rhea" id="RHEA:24793"/>
        <dbReference type="ChEBI" id="CHEBI:15378"/>
        <dbReference type="ChEBI" id="CHEBI:29985"/>
        <dbReference type="ChEBI" id="CHEBI:58278"/>
        <dbReference type="ChEBI" id="CHEBI:58359"/>
        <dbReference type="ChEBI" id="CHEBI:58475"/>
        <dbReference type="ChEBI" id="CHEBI:58525"/>
        <dbReference type="EC" id="4.3.2.10"/>
    </reaction>
</comment>
<dbReference type="RefSeq" id="WP_096047682.1">
    <property type="nucleotide sequence ID" value="NZ_CP023275.1"/>
</dbReference>
<dbReference type="KEGG" id="sulj:SJPD1_2801"/>
<evidence type="ECO:0000256" key="4">
    <source>
        <dbReference type="ARBA" id="ARBA00012809"/>
    </source>
</evidence>
<evidence type="ECO:0000256" key="2">
    <source>
        <dbReference type="ARBA" id="ARBA00009667"/>
    </source>
</evidence>
<reference evidence="13" key="1">
    <citation type="submission" date="2017-09" db="EMBL/GenBank/DDBJ databases">
        <title>The complete genome of Sulfurospirillum sp. JPD-1.</title>
        <authorList>
            <person name="Goris T."/>
        </authorList>
    </citation>
    <scope>NUCLEOTIDE SEQUENCE [LARGE SCALE GENOMIC DNA]</scope>
    <source>
        <strain evidence="13">JPD-1</strain>
    </source>
</reference>
<keyword evidence="6 11" id="KW-0368">Histidine biosynthesis</keyword>
<dbReference type="SUPFAM" id="SSF51366">
    <property type="entry name" value="Ribulose-phoshate binding barrel"/>
    <property type="match status" value="1"/>
</dbReference>
<dbReference type="GO" id="GO:0016829">
    <property type="term" value="F:lyase activity"/>
    <property type="evidence" value="ECO:0007669"/>
    <property type="project" value="UniProtKB-KW"/>
</dbReference>
<dbReference type="UniPathway" id="UPA00031">
    <property type="reaction ID" value="UER00010"/>
</dbReference>
<evidence type="ECO:0000256" key="7">
    <source>
        <dbReference type="ARBA" id="ARBA00023239"/>
    </source>
</evidence>
<evidence type="ECO:0000256" key="5">
    <source>
        <dbReference type="ARBA" id="ARBA00022605"/>
    </source>
</evidence>
<sequence length="250" mass="27646">MLKHRLIPCVLLKDWQLVKSIQFGSFRTIGHPTATVRVYNARNVDELIVLDIDASLNNEPINTEIITDMANECFMPLTIGGGIKTIEDVYTVLGAGADKVSINSEAIKRPSFIKEIATIFGSQCVVCSIDIKKVDGKYRVFTKKEGLLDIDPIELAKEYEAQGAGEILLTSIDREGTTLGYDTELLKLFANTLHIPIIINGGMGKPEHGVEALQNGADALAAAYIFHFTQYTPLMIKEELKTHHYPVRLS</sequence>
<dbReference type="PANTHER" id="PTHR21235">
    <property type="entry name" value="IMIDAZOLE GLYCEROL PHOSPHATE SYNTHASE SUBUNIT HISF/H IGP SYNTHASE SUBUNIT HISF/H"/>
    <property type="match status" value="1"/>
</dbReference>
<dbReference type="PANTHER" id="PTHR21235:SF2">
    <property type="entry name" value="IMIDAZOLE GLYCEROL PHOSPHATE SYNTHASE HISHF"/>
    <property type="match status" value="1"/>
</dbReference>
<dbReference type="GO" id="GO:0000105">
    <property type="term" value="P:L-histidine biosynthetic process"/>
    <property type="evidence" value="ECO:0007669"/>
    <property type="project" value="UniProtKB-UniPathway"/>
</dbReference>
<proteinExistence type="inferred from homology"/>
<evidence type="ECO:0000256" key="1">
    <source>
        <dbReference type="ARBA" id="ARBA00005091"/>
    </source>
</evidence>